<feature type="compositionally biased region" description="Basic and acidic residues" evidence="3">
    <location>
        <begin position="309"/>
        <end position="326"/>
    </location>
</feature>
<keyword evidence="6" id="KW-1185">Reference proteome</keyword>
<comment type="caution">
    <text evidence="5">The sequence shown here is derived from an EMBL/GenBank/DDBJ whole genome shotgun (WGS) entry which is preliminary data.</text>
</comment>
<gene>
    <name evidence="5" type="ORF">LITE_LOCUS22272</name>
</gene>
<comment type="subcellular location">
    <subcellularLocation>
        <location evidence="2">Nucleus</location>
    </subcellularLocation>
</comment>
<accession>A0AAV0L688</accession>
<keyword evidence="1 2" id="KW-0863">Zinc-finger</keyword>
<organism evidence="5 6">
    <name type="scientific">Linum tenue</name>
    <dbReference type="NCBI Taxonomy" id="586396"/>
    <lineage>
        <taxon>Eukaryota</taxon>
        <taxon>Viridiplantae</taxon>
        <taxon>Streptophyta</taxon>
        <taxon>Embryophyta</taxon>
        <taxon>Tracheophyta</taxon>
        <taxon>Spermatophyta</taxon>
        <taxon>Magnoliopsida</taxon>
        <taxon>eudicotyledons</taxon>
        <taxon>Gunneridae</taxon>
        <taxon>Pentapetalae</taxon>
        <taxon>rosids</taxon>
        <taxon>fabids</taxon>
        <taxon>Malpighiales</taxon>
        <taxon>Linaceae</taxon>
        <taxon>Linum</taxon>
    </lineage>
</organism>
<sequence>MIDKCFPGKGPLGHSWLQGIYKVREKWSSAWVNSHFGAGMKSTQLSECCNSNLRHYLQSEFSIPRFFVHFDRMLDNKRDAEEEEEYRALSTFADCRFSSSAIVKQVADLYTPKIFQLFLGQYKESLSYNVFPNTELAQEGNVKIFDVFTLLADLSRFDSRLLIVDFDNGEIKCTCRKWESSGLLCKHQLRGYDLLWSTTCNVKFHHIPSSLILKRWTRTAKTGGNFGFAVSSTEAPSKYRSRLFNISAVSASLISRVCLNDDLYKTTMDFMSDLIKKCEALPTVETAGTGGSTNCESDVPVRNVKGFKPKKDSFKPSKRPITEAEIGRAASRKKKKTSRLEEEKLKAVEESLKLKL</sequence>
<comment type="similarity">
    <text evidence="2">Belongs to the FHY3/FAR1 family.</text>
</comment>
<protein>
    <recommendedName>
        <fullName evidence="2">Protein FAR1-RELATED SEQUENCE</fullName>
    </recommendedName>
</protein>
<keyword evidence="2" id="KW-0539">Nucleus</keyword>
<dbReference type="PROSITE" id="PS50966">
    <property type="entry name" value="ZF_SWIM"/>
    <property type="match status" value="1"/>
</dbReference>
<evidence type="ECO:0000313" key="6">
    <source>
        <dbReference type="Proteomes" id="UP001154282"/>
    </source>
</evidence>
<dbReference type="Pfam" id="PF04434">
    <property type="entry name" value="SWIM"/>
    <property type="match status" value="1"/>
</dbReference>
<dbReference type="Proteomes" id="UP001154282">
    <property type="component" value="Unassembled WGS sequence"/>
</dbReference>
<dbReference type="AlphaFoldDB" id="A0AAV0L688"/>
<dbReference type="InterPro" id="IPR007527">
    <property type="entry name" value="Znf_SWIM"/>
</dbReference>
<keyword evidence="2" id="KW-0862">Zinc</keyword>
<dbReference type="PANTHER" id="PTHR31669">
    <property type="entry name" value="PROTEIN FAR1-RELATED SEQUENCE 10-RELATED"/>
    <property type="match status" value="1"/>
</dbReference>
<feature type="domain" description="SWIM-type" evidence="4">
    <location>
        <begin position="162"/>
        <end position="196"/>
    </location>
</feature>
<evidence type="ECO:0000259" key="4">
    <source>
        <dbReference type="PROSITE" id="PS50966"/>
    </source>
</evidence>
<evidence type="ECO:0000313" key="5">
    <source>
        <dbReference type="EMBL" id="CAI0429721.1"/>
    </source>
</evidence>
<reference evidence="5" key="1">
    <citation type="submission" date="2022-08" db="EMBL/GenBank/DDBJ databases">
        <authorList>
            <person name="Gutierrez-Valencia J."/>
        </authorList>
    </citation>
    <scope>NUCLEOTIDE SEQUENCE</scope>
</reference>
<name>A0AAV0L688_9ROSI</name>
<evidence type="ECO:0000256" key="3">
    <source>
        <dbReference type="SAM" id="MobiDB-lite"/>
    </source>
</evidence>
<feature type="region of interest" description="Disordered" evidence="3">
    <location>
        <begin position="306"/>
        <end position="342"/>
    </location>
</feature>
<evidence type="ECO:0000256" key="1">
    <source>
        <dbReference type="PROSITE-ProRule" id="PRU00325"/>
    </source>
</evidence>
<dbReference type="InterPro" id="IPR031052">
    <property type="entry name" value="FHY3/FAR1"/>
</dbReference>
<keyword evidence="2" id="KW-0479">Metal-binding</keyword>
<proteinExistence type="inferred from homology"/>
<dbReference type="GO" id="GO:0006355">
    <property type="term" value="P:regulation of DNA-templated transcription"/>
    <property type="evidence" value="ECO:0007669"/>
    <property type="project" value="UniProtKB-UniRule"/>
</dbReference>
<dbReference type="GO" id="GO:0008270">
    <property type="term" value="F:zinc ion binding"/>
    <property type="evidence" value="ECO:0007669"/>
    <property type="project" value="UniProtKB-UniRule"/>
</dbReference>
<comment type="function">
    <text evidence="2">Putative transcription activator involved in regulating light control of development.</text>
</comment>
<dbReference type="EMBL" id="CAMGYJ010000006">
    <property type="protein sequence ID" value="CAI0429721.1"/>
    <property type="molecule type" value="Genomic_DNA"/>
</dbReference>
<evidence type="ECO:0000256" key="2">
    <source>
        <dbReference type="RuleBase" id="RU367018"/>
    </source>
</evidence>
<dbReference type="GO" id="GO:0005634">
    <property type="term" value="C:nucleus"/>
    <property type="evidence" value="ECO:0007669"/>
    <property type="project" value="UniProtKB-SubCell"/>
</dbReference>
<dbReference type="PANTHER" id="PTHR31669:SF302">
    <property type="entry name" value="PROTEIN FAR1-RELATED SEQUENCE"/>
    <property type="match status" value="1"/>
</dbReference>